<protein>
    <submittedName>
        <fullName evidence="4">Helix-turn-helix domain-containing protein</fullName>
    </submittedName>
</protein>
<keyword evidence="2" id="KW-0812">Transmembrane</keyword>
<keyword evidence="5" id="KW-1185">Reference proteome</keyword>
<evidence type="ECO:0000313" key="4">
    <source>
        <dbReference type="EMBL" id="MBV7390962.1"/>
    </source>
</evidence>
<proteinExistence type="predicted"/>
<dbReference type="Proteomes" id="UP000774130">
    <property type="component" value="Unassembled WGS sequence"/>
</dbReference>
<evidence type="ECO:0000256" key="2">
    <source>
        <dbReference type="SAM" id="Phobius"/>
    </source>
</evidence>
<feature type="transmembrane region" description="Helical" evidence="2">
    <location>
        <begin position="181"/>
        <end position="199"/>
    </location>
</feature>
<dbReference type="InterPro" id="IPR001387">
    <property type="entry name" value="Cro/C1-type_HTH"/>
</dbReference>
<dbReference type="PANTHER" id="PTHR46558">
    <property type="entry name" value="TRACRIPTIONAL REGULATORY PROTEIN-RELATED-RELATED"/>
    <property type="match status" value="1"/>
</dbReference>
<evidence type="ECO:0000313" key="5">
    <source>
        <dbReference type="Proteomes" id="UP000774130"/>
    </source>
</evidence>
<feature type="domain" description="HTH cro/C1-type" evidence="3">
    <location>
        <begin position="7"/>
        <end position="61"/>
    </location>
</feature>
<sequence length="201" mass="23385">MELNQKIKQLRLEADWTQEELAQQLFVSRTAVSKWESGRGYPSIDSLKELSVLFNISLDDLLSNKELLNLAQKDLKEKKRKSRKQLFFLLDLLVVDFFFLPLFGNDLGTRVAHVSLLNLTETPVIQRGIIVVSVIFTFLYNLFAFYLMGRNSKFNEKYLIIFSISCLLIFTTLMIAMRQPYAASFLLMLLVIKVFLLIYPR</sequence>
<dbReference type="PROSITE" id="PS50943">
    <property type="entry name" value="HTH_CROC1"/>
    <property type="match status" value="1"/>
</dbReference>
<dbReference type="EMBL" id="JAHUZB010000003">
    <property type="protein sequence ID" value="MBV7390962.1"/>
    <property type="molecule type" value="Genomic_DNA"/>
</dbReference>
<dbReference type="CDD" id="cd00093">
    <property type="entry name" value="HTH_XRE"/>
    <property type="match status" value="1"/>
</dbReference>
<dbReference type="RefSeq" id="WP_218325999.1">
    <property type="nucleotide sequence ID" value="NZ_JAHUZB010000003.1"/>
</dbReference>
<comment type="caution">
    <text evidence="4">The sequence shown here is derived from an EMBL/GenBank/DDBJ whole genome shotgun (WGS) entry which is preliminary data.</text>
</comment>
<dbReference type="SMART" id="SM00530">
    <property type="entry name" value="HTH_XRE"/>
    <property type="match status" value="1"/>
</dbReference>
<keyword evidence="2" id="KW-0472">Membrane</keyword>
<dbReference type="PANTHER" id="PTHR46558:SF4">
    <property type="entry name" value="DNA-BIDING PHAGE PROTEIN"/>
    <property type="match status" value="1"/>
</dbReference>
<evidence type="ECO:0000256" key="1">
    <source>
        <dbReference type="ARBA" id="ARBA00023125"/>
    </source>
</evidence>
<feature type="transmembrane region" description="Helical" evidence="2">
    <location>
        <begin position="86"/>
        <end position="104"/>
    </location>
</feature>
<name>A0ABS6TDH4_9ENTE</name>
<dbReference type="Pfam" id="PF01381">
    <property type="entry name" value="HTH_3"/>
    <property type="match status" value="1"/>
</dbReference>
<keyword evidence="2" id="KW-1133">Transmembrane helix</keyword>
<feature type="transmembrane region" description="Helical" evidence="2">
    <location>
        <begin position="158"/>
        <end position="175"/>
    </location>
</feature>
<gene>
    <name evidence="4" type="ORF">KUA55_09730</name>
</gene>
<organism evidence="4 5">
    <name type="scientific">Enterococcus alishanensis</name>
    <dbReference type="NCBI Taxonomy" id="1303817"/>
    <lineage>
        <taxon>Bacteria</taxon>
        <taxon>Bacillati</taxon>
        <taxon>Bacillota</taxon>
        <taxon>Bacilli</taxon>
        <taxon>Lactobacillales</taxon>
        <taxon>Enterococcaceae</taxon>
        <taxon>Enterococcus</taxon>
    </lineage>
</organism>
<evidence type="ECO:0000259" key="3">
    <source>
        <dbReference type="PROSITE" id="PS50943"/>
    </source>
</evidence>
<feature type="transmembrane region" description="Helical" evidence="2">
    <location>
        <begin position="124"/>
        <end position="146"/>
    </location>
</feature>
<reference evidence="4 5" key="1">
    <citation type="submission" date="2021-06" db="EMBL/GenBank/DDBJ databases">
        <title>Enterococcus alishanensis sp. nov., a novel lactic acid bacterium isolated from fresh coffee beans.</title>
        <authorList>
            <person name="Chen Y.-S."/>
        </authorList>
    </citation>
    <scope>NUCLEOTIDE SEQUENCE [LARGE SCALE GENOMIC DNA]</scope>
    <source>
        <strain evidence="4 5">ALS3</strain>
    </source>
</reference>
<keyword evidence="1" id="KW-0238">DNA-binding</keyword>
<accession>A0ABS6TDH4</accession>